<dbReference type="PANTHER" id="PTHR40034:SF1">
    <property type="entry name" value="BSL5891 PROTEIN"/>
    <property type="match status" value="1"/>
</dbReference>
<protein>
    <submittedName>
        <fullName evidence="2">Signal recognition particle receptor</fullName>
    </submittedName>
</protein>
<feature type="coiled-coil region" evidence="1">
    <location>
        <begin position="115"/>
        <end position="145"/>
    </location>
</feature>
<dbReference type="EMBL" id="JAGKHQ010000016">
    <property type="protein sequence ID" value="KAG7493711.1"/>
    <property type="molecule type" value="Genomic_DNA"/>
</dbReference>
<evidence type="ECO:0000256" key="1">
    <source>
        <dbReference type="SAM" id="Coils"/>
    </source>
</evidence>
<organism evidence="2 3">
    <name type="scientific">Solea senegalensis</name>
    <name type="common">Senegalese sole</name>
    <dbReference type="NCBI Taxonomy" id="28829"/>
    <lineage>
        <taxon>Eukaryota</taxon>
        <taxon>Metazoa</taxon>
        <taxon>Chordata</taxon>
        <taxon>Craniata</taxon>
        <taxon>Vertebrata</taxon>
        <taxon>Euteleostomi</taxon>
        <taxon>Actinopterygii</taxon>
        <taxon>Neopterygii</taxon>
        <taxon>Teleostei</taxon>
        <taxon>Neoteleostei</taxon>
        <taxon>Acanthomorphata</taxon>
        <taxon>Carangaria</taxon>
        <taxon>Pleuronectiformes</taxon>
        <taxon>Pleuronectoidei</taxon>
        <taxon>Soleidae</taxon>
        <taxon>Solea</taxon>
    </lineage>
</organism>
<keyword evidence="3" id="KW-1185">Reference proteome</keyword>
<accession>A0AAV6QNQ7</accession>
<name>A0AAV6QNQ7_SOLSE</name>
<dbReference type="AlphaFoldDB" id="A0AAV6QNQ7"/>
<evidence type="ECO:0000313" key="2">
    <source>
        <dbReference type="EMBL" id="KAG7493711.1"/>
    </source>
</evidence>
<dbReference type="InterPro" id="IPR021741">
    <property type="entry name" value="DUF3311"/>
</dbReference>
<dbReference type="Proteomes" id="UP000693946">
    <property type="component" value="Linkage Group LG4"/>
</dbReference>
<comment type="caution">
    <text evidence="2">The sequence shown here is derived from an EMBL/GenBank/DDBJ whole genome shotgun (WGS) entry which is preliminary data.</text>
</comment>
<sequence length="571" mass="66530">MMAEELEAQRETQWILRMLTNELREKTLSADLEAIRKDMTHDLHVESKKIYILQKELERVKALKQPSRTKNEADVLTLRQEVEELQVKFGEQTKAMEDTAARSRLSVNNMKTEQAAWCQNMIKELEVEREELKRTRASRHEENRRCEAVFHKVSQHVDLLQQELKKEKDRHTDSVSQYQLLLKNLRTEQEVLCQKIGQEIKQKLAEMILLREMENLKSEYSAQRSFYLQHLFKLKAGGGDSQPPCEETVQVQTEETVQVQTEESVQVQTEETLQVQTEESVKVQTEESVQVQTEETVQVQTEETLQVQTEESVQVKTEETLQVQTEESVQVKTEETLQVQTEETLQVKTEESVQVQAEDTVQVQAEDTVQIQNEETLQVQSEERVQVQSEETLQVKTEESVQVQAEDTVQIQTEETLQVQSEERVQVQTEETLQVQSEERVQVQTEETLQVQSEETRQVQIEEKVQVQTEDTVQIQTEETLQVQTEETFQVQTEETVDVQTEESVQIQTKDTVQIQTEETVAALRHCEDVTAVEPERSYWMLRKLSHCLTRLFLTTGSFLCRLHLLLVLQK</sequence>
<reference evidence="2 3" key="1">
    <citation type="journal article" date="2021" name="Sci. Rep.">
        <title>Chromosome anchoring in Senegalese sole (Solea senegalensis) reveals sex-associated markers and genome rearrangements in flatfish.</title>
        <authorList>
            <person name="Guerrero-Cozar I."/>
            <person name="Gomez-Garrido J."/>
            <person name="Berbel C."/>
            <person name="Martinez-Blanch J.F."/>
            <person name="Alioto T."/>
            <person name="Claros M.G."/>
            <person name="Gagnaire P.A."/>
            <person name="Manchado M."/>
        </authorList>
    </citation>
    <scope>NUCLEOTIDE SEQUENCE [LARGE SCALE GENOMIC DNA]</scope>
    <source>
        <strain evidence="2">Sse05_10M</strain>
    </source>
</reference>
<proteinExistence type="predicted"/>
<keyword evidence="1" id="KW-0175">Coiled coil</keyword>
<gene>
    <name evidence="2" type="ORF">JOB18_014976</name>
</gene>
<evidence type="ECO:0000313" key="3">
    <source>
        <dbReference type="Proteomes" id="UP000693946"/>
    </source>
</evidence>
<keyword evidence="2" id="KW-0675">Receptor</keyword>
<dbReference type="PANTHER" id="PTHR40034">
    <property type="entry name" value="BSL5891 PROTEIN"/>
    <property type="match status" value="1"/>
</dbReference>